<dbReference type="GO" id="GO:0016788">
    <property type="term" value="F:hydrolase activity, acting on ester bonds"/>
    <property type="evidence" value="ECO:0007669"/>
    <property type="project" value="InterPro"/>
</dbReference>
<evidence type="ECO:0000313" key="2">
    <source>
        <dbReference type="EMBL" id="PSL18252.1"/>
    </source>
</evidence>
<protein>
    <submittedName>
        <fullName evidence="2">Toxic protein SymE</fullName>
    </submittedName>
</protein>
<dbReference type="EMBL" id="PYGK01000036">
    <property type="protein sequence ID" value="PSL18252.1"/>
    <property type="molecule type" value="Genomic_DNA"/>
</dbReference>
<dbReference type="AlphaFoldDB" id="A0A2P8F9A5"/>
<name>A0A2P8F9A5_9BACT</name>
<evidence type="ECO:0000259" key="1">
    <source>
        <dbReference type="Pfam" id="PF08845"/>
    </source>
</evidence>
<comment type="caution">
    <text evidence="2">The sequence shown here is derived from an EMBL/GenBank/DDBJ whole genome shotgun (WGS) entry which is preliminary data.</text>
</comment>
<evidence type="ECO:0000313" key="3">
    <source>
        <dbReference type="Proteomes" id="UP000240978"/>
    </source>
</evidence>
<organism evidence="2 3">
    <name type="scientific">Chitinophaga ginsengisoli</name>
    <dbReference type="NCBI Taxonomy" id="363837"/>
    <lineage>
        <taxon>Bacteria</taxon>
        <taxon>Pseudomonadati</taxon>
        <taxon>Bacteroidota</taxon>
        <taxon>Chitinophagia</taxon>
        <taxon>Chitinophagales</taxon>
        <taxon>Chitinophagaceae</taxon>
        <taxon>Chitinophaga</taxon>
    </lineage>
</organism>
<dbReference type="Pfam" id="PF08845">
    <property type="entry name" value="SymE_toxin"/>
    <property type="match status" value="1"/>
</dbReference>
<dbReference type="Proteomes" id="UP000240978">
    <property type="component" value="Unassembled WGS sequence"/>
</dbReference>
<proteinExistence type="predicted"/>
<gene>
    <name evidence="2" type="ORF">CLV42_1362</name>
</gene>
<dbReference type="GO" id="GO:0003723">
    <property type="term" value="F:RNA binding"/>
    <property type="evidence" value="ECO:0007669"/>
    <property type="project" value="InterPro"/>
</dbReference>
<dbReference type="InterPro" id="IPR014944">
    <property type="entry name" value="Toxin_SymE-like"/>
</dbReference>
<feature type="domain" description="Toxin SymE-like" evidence="1">
    <location>
        <begin position="49"/>
        <end position="85"/>
    </location>
</feature>
<accession>A0A2P8F9A5</accession>
<reference evidence="2 3" key="1">
    <citation type="submission" date="2018-03" db="EMBL/GenBank/DDBJ databases">
        <title>Genomic Encyclopedia of Archaeal and Bacterial Type Strains, Phase II (KMG-II): from individual species to whole genera.</title>
        <authorList>
            <person name="Goeker M."/>
        </authorList>
    </citation>
    <scope>NUCLEOTIDE SEQUENCE [LARGE SCALE GENOMIC DNA]</scope>
    <source>
        <strain evidence="2 3">DSM 18107</strain>
    </source>
</reference>
<dbReference type="GO" id="GO:0005737">
    <property type="term" value="C:cytoplasm"/>
    <property type="evidence" value="ECO:0007669"/>
    <property type="project" value="InterPro"/>
</dbReference>
<dbReference type="GO" id="GO:0016070">
    <property type="term" value="P:RNA metabolic process"/>
    <property type="evidence" value="ECO:0007669"/>
    <property type="project" value="InterPro"/>
</dbReference>
<sequence>MFVTTDPVSLYRLRLIKKYFMSSGTRSKALRRGKMHGQYRAVSNHWHGGRNVPWLNVRGLWLEEAGFNVGDPIDIIVGKGKLIVKKAYDGNSSH</sequence>
<keyword evidence="3" id="KW-1185">Reference proteome</keyword>